<proteinExistence type="predicted"/>
<dbReference type="AlphaFoldDB" id="A0AB39BRJ3"/>
<dbReference type="EMBL" id="CP162551">
    <property type="protein sequence ID" value="XDI36237.1"/>
    <property type="molecule type" value="Genomic_DNA"/>
</dbReference>
<accession>A0AB39BRJ3</accession>
<organism evidence="1">
    <name type="scientific">Alkalihalophilus sp. As8PL</name>
    <dbReference type="NCBI Taxonomy" id="3237103"/>
    <lineage>
        <taxon>Bacteria</taxon>
        <taxon>Bacillati</taxon>
        <taxon>Bacillota</taxon>
        <taxon>Bacilli</taxon>
        <taxon>Bacillales</taxon>
        <taxon>Bacillaceae</taxon>
        <taxon>Alkalihalophilus</taxon>
    </lineage>
</organism>
<evidence type="ECO:0000313" key="1">
    <source>
        <dbReference type="EMBL" id="XDI36237.1"/>
    </source>
</evidence>
<sequence>MEFQTTRMKKLIEHDRFLLSTFNELISQSITEEEALHYMFLVYVQSEPILLNAYNHLTIETKDS</sequence>
<gene>
    <name evidence="1" type="ORF">AB3N04_16245</name>
</gene>
<protein>
    <submittedName>
        <fullName evidence="1">Uncharacterized protein</fullName>
    </submittedName>
</protein>
<dbReference type="RefSeq" id="WP_368503705.1">
    <property type="nucleotide sequence ID" value="NZ_CP162551.1"/>
</dbReference>
<reference evidence="1" key="1">
    <citation type="submission" date="2024-07" db="EMBL/GenBank/DDBJ databases">
        <title>Identification and characteristics of an arsenic-resistant bacterial isolate, which belongs to a novel species.</title>
        <authorList>
            <person name="Juszczyk A."/>
            <person name="Kowalczyk A."/>
            <person name="Was K."/>
            <person name="Kosowicz W."/>
            <person name="Budzyn A."/>
            <person name="Latowski D."/>
        </authorList>
    </citation>
    <scope>NUCLEOTIDE SEQUENCE</scope>
    <source>
        <strain evidence="1">As8PL</strain>
    </source>
</reference>
<name>A0AB39BRJ3_9BACI</name>